<dbReference type="RefSeq" id="WP_103909931.1">
    <property type="nucleotide sequence ID" value="NZ_FNUZ01000002.1"/>
</dbReference>
<keyword evidence="2" id="KW-0132">Cell division</keyword>
<dbReference type="Proteomes" id="UP000236752">
    <property type="component" value="Unassembled WGS sequence"/>
</dbReference>
<dbReference type="SUPFAM" id="SSF102829">
    <property type="entry name" value="Cell division protein ZapA-like"/>
    <property type="match status" value="1"/>
</dbReference>
<organism evidence="2 3">
    <name type="scientific">Thalassococcus halodurans</name>
    <dbReference type="NCBI Taxonomy" id="373675"/>
    <lineage>
        <taxon>Bacteria</taxon>
        <taxon>Pseudomonadati</taxon>
        <taxon>Pseudomonadota</taxon>
        <taxon>Alphaproteobacteria</taxon>
        <taxon>Rhodobacterales</taxon>
        <taxon>Roseobacteraceae</taxon>
        <taxon>Thalassococcus</taxon>
    </lineage>
</organism>
<dbReference type="Gene3D" id="3.30.160.880">
    <property type="entry name" value="Cell division protein ZapA protomer, N-terminal domain"/>
    <property type="match status" value="1"/>
</dbReference>
<accession>A0A1H5WWH9</accession>
<dbReference type="Pfam" id="PF05164">
    <property type="entry name" value="ZapA"/>
    <property type="match status" value="1"/>
</dbReference>
<evidence type="ECO:0000313" key="2">
    <source>
        <dbReference type="EMBL" id="SEG03456.1"/>
    </source>
</evidence>
<dbReference type="EMBL" id="FNUZ01000002">
    <property type="protein sequence ID" value="SEG03456.1"/>
    <property type="molecule type" value="Genomic_DNA"/>
</dbReference>
<evidence type="ECO:0000313" key="3">
    <source>
        <dbReference type="Proteomes" id="UP000236752"/>
    </source>
</evidence>
<dbReference type="AlphaFoldDB" id="A0A1H5WWH9"/>
<proteinExistence type="predicted"/>
<reference evidence="2 3" key="1">
    <citation type="submission" date="2016-10" db="EMBL/GenBank/DDBJ databases">
        <authorList>
            <person name="de Groot N.N."/>
        </authorList>
    </citation>
    <scope>NUCLEOTIDE SEQUENCE [LARGE SCALE GENOMIC DNA]</scope>
    <source>
        <strain evidence="2 3">DSM 26915</strain>
    </source>
</reference>
<keyword evidence="1" id="KW-0175">Coiled coil</keyword>
<sequence length="130" mass="13905">MPEVEILIGGRSFSVACQEGEEQYLYSAAHILDGEAQVLVDQIGRMPESRLLLMAGLMLADKTGGLEDKLKAAEAELATARKMIGDLENRPAPDPERVEVPVLPAGVSETMAEIAARTEALATELEEKAG</sequence>
<name>A0A1H5WWH9_9RHOB</name>
<protein>
    <submittedName>
        <fullName evidence="2">Cell division protein ZapA</fullName>
    </submittedName>
</protein>
<gene>
    <name evidence="2" type="ORF">SAMN04488045_1610</name>
</gene>
<keyword evidence="2" id="KW-0131">Cell cycle</keyword>
<keyword evidence="3" id="KW-1185">Reference proteome</keyword>
<dbReference type="OrthoDB" id="9797575at2"/>
<feature type="coiled-coil region" evidence="1">
    <location>
        <begin position="63"/>
        <end position="90"/>
    </location>
</feature>
<dbReference type="InterPro" id="IPR007838">
    <property type="entry name" value="Cell_div_ZapA-like"/>
</dbReference>
<dbReference type="GO" id="GO:0051301">
    <property type="term" value="P:cell division"/>
    <property type="evidence" value="ECO:0007669"/>
    <property type="project" value="UniProtKB-KW"/>
</dbReference>
<evidence type="ECO:0000256" key="1">
    <source>
        <dbReference type="SAM" id="Coils"/>
    </source>
</evidence>
<dbReference type="InterPro" id="IPR042233">
    <property type="entry name" value="Cell_div_ZapA_N"/>
</dbReference>
<dbReference type="InterPro" id="IPR036192">
    <property type="entry name" value="Cell_div_ZapA-like_sf"/>
</dbReference>